<dbReference type="Proteomes" id="UP001476950">
    <property type="component" value="Unassembled WGS sequence"/>
</dbReference>
<feature type="compositionally biased region" description="Low complexity" evidence="6">
    <location>
        <begin position="448"/>
        <end position="460"/>
    </location>
</feature>
<feature type="domain" description="RecJ OB" evidence="9">
    <location>
        <begin position="529"/>
        <end position="638"/>
    </location>
</feature>
<evidence type="ECO:0000313" key="10">
    <source>
        <dbReference type="EMBL" id="MEP1061712.1"/>
    </source>
</evidence>
<name>A0ABV0KRE9_9CYAN</name>
<feature type="compositionally biased region" description="Basic and acidic residues" evidence="6">
    <location>
        <begin position="407"/>
        <end position="431"/>
    </location>
</feature>
<comment type="similarity">
    <text evidence="1">Belongs to the RecJ family.</text>
</comment>
<proteinExistence type="inferred from homology"/>
<organism evidence="10 11">
    <name type="scientific">Stenomitos frigidus AS-A4</name>
    <dbReference type="NCBI Taxonomy" id="2933935"/>
    <lineage>
        <taxon>Bacteria</taxon>
        <taxon>Bacillati</taxon>
        <taxon>Cyanobacteriota</taxon>
        <taxon>Cyanophyceae</taxon>
        <taxon>Leptolyngbyales</taxon>
        <taxon>Leptolyngbyaceae</taxon>
        <taxon>Stenomitos</taxon>
    </lineage>
</organism>
<comment type="caution">
    <text evidence="10">The sequence shown here is derived from an EMBL/GenBank/DDBJ whole genome shotgun (WGS) entry which is preliminary data.</text>
</comment>
<keyword evidence="4" id="KW-0378">Hydrolase</keyword>
<keyword evidence="5" id="KW-0269">Exonuclease</keyword>
<dbReference type="PANTHER" id="PTHR30255">
    <property type="entry name" value="SINGLE-STRANDED-DNA-SPECIFIC EXONUCLEASE RECJ"/>
    <property type="match status" value="1"/>
</dbReference>
<dbReference type="Pfam" id="PF02272">
    <property type="entry name" value="DHHA1"/>
    <property type="match status" value="1"/>
</dbReference>
<accession>A0ABV0KRE9</accession>
<dbReference type="InterPro" id="IPR041122">
    <property type="entry name" value="RecJ_OB"/>
</dbReference>
<dbReference type="InterPro" id="IPR003156">
    <property type="entry name" value="DHHA1_dom"/>
</dbReference>
<evidence type="ECO:0000256" key="3">
    <source>
        <dbReference type="ARBA" id="ARBA00022722"/>
    </source>
</evidence>
<dbReference type="Gene3D" id="3.10.310.30">
    <property type="match status" value="1"/>
</dbReference>
<evidence type="ECO:0000259" key="8">
    <source>
        <dbReference type="Pfam" id="PF02272"/>
    </source>
</evidence>
<reference evidence="10 11" key="1">
    <citation type="submission" date="2022-04" db="EMBL/GenBank/DDBJ databases">
        <title>Positive selection, recombination, and allopatry shape intraspecific diversity of widespread and dominant cyanobacteria.</title>
        <authorList>
            <person name="Wei J."/>
            <person name="Shu W."/>
            <person name="Hu C."/>
        </authorList>
    </citation>
    <scope>NUCLEOTIDE SEQUENCE [LARGE SCALE GENOMIC DNA]</scope>
    <source>
        <strain evidence="10 11">AS-A4</strain>
    </source>
</reference>
<evidence type="ECO:0000259" key="9">
    <source>
        <dbReference type="Pfam" id="PF17768"/>
    </source>
</evidence>
<dbReference type="Pfam" id="PF17768">
    <property type="entry name" value="RecJ_OB"/>
    <property type="match status" value="1"/>
</dbReference>
<evidence type="ECO:0000313" key="11">
    <source>
        <dbReference type="Proteomes" id="UP001476950"/>
    </source>
</evidence>
<dbReference type="Pfam" id="PF01368">
    <property type="entry name" value="DHH"/>
    <property type="match status" value="1"/>
</dbReference>
<dbReference type="PANTHER" id="PTHR30255:SF2">
    <property type="entry name" value="SINGLE-STRANDED-DNA-SPECIFIC EXONUCLEASE RECJ"/>
    <property type="match status" value="1"/>
</dbReference>
<feature type="region of interest" description="Disordered" evidence="6">
    <location>
        <begin position="407"/>
        <end position="465"/>
    </location>
</feature>
<feature type="compositionally biased region" description="Polar residues" evidence="6">
    <location>
        <begin position="438"/>
        <end position="447"/>
    </location>
</feature>
<feature type="domain" description="DDH" evidence="7">
    <location>
        <begin position="92"/>
        <end position="244"/>
    </location>
</feature>
<sequence length="841" mass="93533">MTDSAAWQVQSIAPLPDWFVQAVNQAANLSASNVAAPYVAQLLWQRGIQDPDRLAGFLNPDCYQPASPFDFGQEMQWAVERLQQARLHQEPIAIWGDFDADGVTATAVLWDGLGQFFSQQQTLFYYIPNRLTESHGLSQQGIDTLYAKHCRLIVTCDTGSTNLTEIEYARSLGMDVIVTDHHTLSAMRPPVTAIVNPRHLPTDHPLATLSGVAVAYKLVEALYETLPDIPQKPLESLLDLVAIGLIADLVELKGDCRYLAQRGIEQLQKQSNPATATRPGLSRLLALCKRSGDRPTDISFGLGPRINAVSRIQGDAHFCVELLTSQDARLCNHLAEATELANTRRKALQKEVIQHVKARLAQLDLSTTRVIVLADDQWQLGVLGLVAGQIAQEYGRPTILLNTELEERQEAGGGRQEAEGRRQEAEGRGQEAVEPSAVSRQQQNSTLHPSSFIPHPSSSPLARGSARSVNNIDLYQLVQDQAHLLHRFGGHPYAAGLSLPVENIPLFTEALNQQARQMAEMARPSLQADLALTIAALGKELFQALKLLEPCGMGNPAPKLLIQNCWFEQVRNQNIKDWKGGKVRYIKTEFELRDDSTQHGFPGLWWEHYQDEVPRGRCDAIVELDFNTYQKRYEIRLIAVRPCESTALTASSAASDGWLLDWRGLNSVPTHASPLSPPLILSQCPTSWAELQVWFRRAKQEQRSLAIAYAAPPQTEPQMLWQQLVGIAKYLSRTGQSATRIQLLEKLGIGDRALKLGFQTLELLGFTLRFSDNAFYVSWQEQPSHFSTDTALTAAVEQFAIAVKEEQFRRQYFYQVPLATMQAVAQAASAERTTPLNLDDP</sequence>
<keyword evidence="11" id="KW-1185">Reference proteome</keyword>
<evidence type="ECO:0000256" key="1">
    <source>
        <dbReference type="ARBA" id="ARBA00005915"/>
    </source>
</evidence>
<dbReference type="InterPro" id="IPR001667">
    <property type="entry name" value="DDH_dom"/>
</dbReference>
<evidence type="ECO:0000256" key="2">
    <source>
        <dbReference type="ARBA" id="ARBA00019841"/>
    </source>
</evidence>
<dbReference type="RefSeq" id="WP_190449908.1">
    <property type="nucleotide sequence ID" value="NZ_JAMPLM010000042.1"/>
</dbReference>
<dbReference type="Gene3D" id="3.90.1640.30">
    <property type="match status" value="1"/>
</dbReference>
<evidence type="ECO:0000259" key="7">
    <source>
        <dbReference type="Pfam" id="PF01368"/>
    </source>
</evidence>
<gene>
    <name evidence="10" type="ORF">NDI38_25400</name>
</gene>
<evidence type="ECO:0000256" key="5">
    <source>
        <dbReference type="ARBA" id="ARBA00022839"/>
    </source>
</evidence>
<keyword evidence="3" id="KW-0540">Nuclease</keyword>
<dbReference type="EMBL" id="JAMPLM010000042">
    <property type="protein sequence ID" value="MEP1061712.1"/>
    <property type="molecule type" value="Genomic_DNA"/>
</dbReference>
<dbReference type="InterPro" id="IPR051673">
    <property type="entry name" value="SSDNA_exonuclease_RecJ"/>
</dbReference>
<dbReference type="InterPro" id="IPR038763">
    <property type="entry name" value="DHH_sf"/>
</dbReference>
<evidence type="ECO:0000256" key="6">
    <source>
        <dbReference type="SAM" id="MobiDB-lite"/>
    </source>
</evidence>
<protein>
    <recommendedName>
        <fullName evidence="2">Single-stranded-DNA-specific exonuclease RecJ</fullName>
    </recommendedName>
</protein>
<dbReference type="SUPFAM" id="SSF64182">
    <property type="entry name" value="DHH phosphoesterases"/>
    <property type="match status" value="1"/>
</dbReference>
<evidence type="ECO:0000256" key="4">
    <source>
        <dbReference type="ARBA" id="ARBA00022801"/>
    </source>
</evidence>
<feature type="domain" description="DHHA1" evidence="8">
    <location>
        <begin position="462"/>
        <end position="516"/>
    </location>
</feature>